<organism evidence="2 3">
    <name type="scientific">Winslowiella toletana</name>
    <dbReference type="NCBI Taxonomy" id="92490"/>
    <lineage>
        <taxon>Bacteria</taxon>
        <taxon>Pseudomonadati</taxon>
        <taxon>Pseudomonadota</taxon>
        <taxon>Gammaproteobacteria</taxon>
        <taxon>Enterobacterales</taxon>
        <taxon>Erwiniaceae</taxon>
        <taxon>Winslowiella</taxon>
    </lineage>
</organism>
<accession>A0ABS4PIG0</accession>
<dbReference type="RefSeq" id="WP_209499574.1">
    <property type="nucleotide sequence ID" value="NZ_JAGGMQ010000002.1"/>
</dbReference>
<reference evidence="3" key="2">
    <citation type="submission" date="2023-07" db="EMBL/GenBank/DDBJ databases">
        <title>Genome mining of underrepresented organisms for secondary metabolites.</title>
        <authorList>
            <person name="D'Agostino P.M."/>
        </authorList>
    </citation>
    <scope>NUCLEOTIDE SEQUENCE [LARGE SCALE GENOMIC DNA]</scope>
    <source>
        <strain evidence="3">WS4403</strain>
    </source>
</reference>
<feature type="domain" description="RiboL-PSP-HEPN" evidence="1">
    <location>
        <begin position="85"/>
        <end position="246"/>
    </location>
</feature>
<evidence type="ECO:0000259" key="1">
    <source>
        <dbReference type="Pfam" id="PF18735"/>
    </source>
</evidence>
<sequence>MGSVKNEWIEWEMEQPRRDWIMEEYGLGEEEEGTEAWQKASEDYDRQLESGALDFDEDWFTPDELTKQAHRKFTSTHDIFLLQITDIISLINKQDSPLFNKMSISYAVTLMETCLQDMLLSVAVASDDYRRNALKNLTGLKDEKIPISDLLDMDNIAWLDKKILEDISKRLFHKITNVVKIYEAVLNKTMAAEVRLTVPELNVIMELRHDIVHRNGKTQDGKSRDISAEDARLVVERIRGFVEKIYGWLIINVYLDDI</sequence>
<dbReference type="Proteomes" id="UP001195624">
    <property type="component" value="Unassembled WGS sequence"/>
</dbReference>
<proteinExistence type="predicted"/>
<keyword evidence="3" id="KW-1185">Reference proteome</keyword>
<evidence type="ECO:0000313" key="2">
    <source>
        <dbReference type="EMBL" id="MBP2171673.1"/>
    </source>
</evidence>
<gene>
    <name evidence="2" type="ORF">J2125_004969</name>
</gene>
<reference evidence="2 3" key="1">
    <citation type="submission" date="2021-03" db="EMBL/GenBank/DDBJ databases">
        <authorList>
            <person name="D'Agostino P."/>
            <person name="Huntemann M."/>
            <person name="Clum A."/>
            <person name="Spunde A."/>
            <person name="Palaniappan K."/>
            <person name="Ritter S."/>
            <person name="Mikhailova N."/>
            <person name="Chen I.-M."/>
            <person name="Stamatis D."/>
            <person name="Reddy T."/>
            <person name="O'Malley R."/>
            <person name="Daum C."/>
            <person name="Shapiro N."/>
            <person name="Ivanova N."/>
            <person name="Kyrpides N."/>
            <person name="Woyke T."/>
        </authorList>
    </citation>
    <scope>NUCLEOTIDE SEQUENCE [LARGE SCALE GENOMIC DNA]</scope>
    <source>
        <strain evidence="2 3">WS4403</strain>
    </source>
</reference>
<comment type="caution">
    <text evidence="2">The sequence shown here is derived from an EMBL/GenBank/DDBJ whole genome shotgun (WGS) entry which is preliminary data.</text>
</comment>
<name>A0ABS4PIG0_9GAMM</name>
<evidence type="ECO:0000313" key="3">
    <source>
        <dbReference type="Proteomes" id="UP001195624"/>
    </source>
</evidence>
<dbReference type="InterPro" id="IPR041519">
    <property type="entry name" value="HEPN_RiboL-PSP"/>
</dbReference>
<dbReference type="EMBL" id="JAGGMQ010000002">
    <property type="protein sequence ID" value="MBP2171673.1"/>
    <property type="molecule type" value="Genomic_DNA"/>
</dbReference>
<dbReference type="Pfam" id="PF18735">
    <property type="entry name" value="HEPN_RiboL-PSP"/>
    <property type="match status" value="1"/>
</dbReference>
<protein>
    <recommendedName>
        <fullName evidence="1">RiboL-PSP-HEPN domain-containing protein</fullName>
    </recommendedName>
</protein>